<dbReference type="Gene3D" id="3.40.50.1820">
    <property type="entry name" value="alpha/beta hydrolase"/>
    <property type="match status" value="1"/>
</dbReference>
<keyword evidence="5" id="KW-1185">Reference proteome</keyword>
<dbReference type="Pfam" id="PF00550">
    <property type="entry name" value="PP-binding"/>
    <property type="match status" value="1"/>
</dbReference>
<name>A0ABN9Q990_9DINO</name>
<comment type="caution">
    <text evidence="4">The sequence shown here is derived from an EMBL/GenBank/DDBJ whole genome shotgun (WGS) entry which is preliminary data.</text>
</comment>
<dbReference type="SUPFAM" id="SSF53474">
    <property type="entry name" value="alpha/beta-Hydrolases"/>
    <property type="match status" value="1"/>
</dbReference>
<protein>
    <recommendedName>
        <fullName evidence="3">Carrier domain-containing protein</fullName>
    </recommendedName>
</protein>
<evidence type="ECO:0000259" key="3">
    <source>
        <dbReference type="PROSITE" id="PS50075"/>
    </source>
</evidence>
<evidence type="ECO:0000313" key="4">
    <source>
        <dbReference type="EMBL" id="CAK0801079.1"/>
    </source>
</evidence>
<keyword evidence="1" id="KW-0596">Phosphopantetheine</keyword>
<dbReference type="InterPro" id="IPR020806">
    <property type="entry name" value="PKS_PP-bd"/>
</dbReference>
<dbReference type="InterPro" id="IPR009081">
    <property type="entry name" value="PP-bd_ACP"/>
</dbReference>
<feature type="non-terminal residue" evidence="4">
    <location>
        <position position="1"/>
    </location>
</feature>
<dbReference type="InterPro" id="IPR001031">
    <property type="entry name" value="Thioesterase"/>
</dbReference>
<proteinExistence type="predicted"/>
<dbReference type="Pfam" id="PF00975">
    <property type="entry name" value="Thioesterase"/>
    <property type="match status" value="1"/>
</dbReference>
<dbReference type="SMART" id="SM00823">
    <property type="entry name" value="PKS_PP"/>
    <property type="match status" value="1"/>
</dbReference>
<accession>A0ABN9Q990</accession>
<dbReference type="Gene3D" id="1.10.1200.10">
    <property type="entry name" value="ACP-like"/>
    <property type="match status" value="1"/>
</dbReference>
<feature type="domain" description="Carrier" evidence="3">
    <location>
        <begin position="56"/>
        <end position="132"/>
    </location>
</feature>
<evidence type="ECO:0000313" key="5">
    <source>
        <dbReference type="Proteomes" id="UP001189429"/>
    </source>
</evidence>
<dbReference type="PANTHER" id="PTHR43775:SF37">
    <property type="entry name" value="SI:DKEY-61P9.11"/>
    <property type="match status" value="1"/>
</dbReference>
<dbReference type="InterPro" id="IPR050091">
    <property type="entry name" value="PKS_NRPS_Biosynth_Enz"/>
</dbReference>
<dbReference type="InterPro" id="IPR029058">
    <property type="entry name" value="AB_hydrolase_fold"/>
</dbReference>
<dbReference type="EMBL" id="CAUYUJ010002504">
    <property type="protein sequence ID" value="CAK0801079.1"/>
    <property type="molecule type" value="Genomic_DNA"/>
</dbReference>
<sequence length="474" mass="48459">VGAAHVRWDRFLPTVYGSAPPFLASLDAETRRAAGPSEEAIGALGVGALLALPPEERAAAVREAVVGLAKEVTGNEDLQADDELLESGMDSLSGVEFRNRLQKEFGGIRIPNSAVFDFPTAALLAGFVEERLAPAGAAALEAAPVAAVAPAVAGPSAEAELAAAASGTAQLLEQLNGCGPGPALLLVPGAGMQAESLRPLAQCLPLPAYGVSWPRGALPRERWPATLEELAGLILRELLALELPGPLLLAGHSFGASVCLEVARQAERAGERVALVALLDPRSLPPVQAAAHGIPGAAGLHGALALLSEAAPDGARYAEHLEALAGVDPASHDEALRKALGPAALRALEHVRDTSEWYAGLLDWQSGAGLLDAAGADAEEAPPLAAAGVLLVAEEGWRREPAAGEGRAAATVRAVQAATFQEDAEVSQRVALCFAEEVPSARVPGGHFGMLHEPGVRATALRLCHALVESGAVG</sequence>
<dbReference type="PROSITE" id="PS50075">
    <property type="entry name" value="CARRIER"/>
    <property type="match status" value="1"/>
</dbReference>
<dbReference type="Proteomes" id="UP001189429">
    <property type="component" value="Unassembled WGS sequence"/>
</dbReference>
<dbReference type="InterPro" id="IPR036736">
    <property type="entry name" value="ACP-like_sf"/>
</dbReference>
<gene>
    <name evidence="4" type="ORF">PCOR1329_LOCUS9060</name>
</gene>
<dbReference type="SUPFAM" id="SSF47336">
    <property type="entry name" value="ACP-like"/>
    <property type="match status" value="1"/>
</dbReference>
<dbReference type="PANTHER" id="PTHR43775">
    <property type="entry name" value="FATTY ACID SYNTHASE"/>
    <property type="match status" value="1"/>
</dbReference>
<evidence type="ECO:0000256" key="1">
    <source>
        <dbReference type="ARBA" id="ARBA00022450"/>
    </source>
</evidence>
<evidence type="ECO:0000256" key="2">
    <source>
        <dbReference type="ARBA" id="ARBA00022553"/>
    </source>
</evidence>
<organism evidence="4 5">
    <name type="scientific">Prorocentrum cordatum</name>
    <dbReference type="NCBI Taxonomy" id="2364126"/>
    <lineage>
        <taxon>Eukaryota</taxon>
        <taxon>Sar</taxon>
        <taxon>Alveolata</taxon>
        <taxon>Dinophyceae</taxon>
        <taxon>Prorocentrales</taxon>
        <taxon>Prorocentraceae</taxon>
        <taxon>Prorocentrum</taxon>
    </lineage>
</organism>
<keyword evidence="2" id="KW-0597">Phosphoprotein</keyword>
<reference evidence="4" key="1">
    <citation type="submission" date="2023-10" db="EMBL/GenBank/DDBJ databases">
        <authorList>
            <person name="Chen Y."/>
            <person name="Shah S."/>
            <person name="Dougan E. K."/>
            <person name="Thang M."/>
            <person name="Chan C."/>
        </authorList>
    </citation>
    <scope>NUCLEOTIDE SEQUENCE [LARGE SCALE GENOMIC DNA]</scope>
</reference>